<dbReference type="PANTHER" id="PTHR12558:SF13">
    <property type="entry name" value="CELL DIVISION CYCLE PROTEIN 27 HOMOLOG"/>
    <property type="match status" value="1"/>
</dbReference>
<comment type="caution">
    <text evidence="2">The sequence shown here is derived from an EMBL/GenBank/DDBJ whole genome shotgun (WGS) entry which is preliminary data.</text>
</comment>
<dbReference type="Proteomes" id="UP000551878">
    <property type="component" value="Unassembled WGS sequence"/>
</dbReference>
<dbReference type="AlphaFoldDB" id="A0A840QQ32"/>
<keyword evidence="1" id="KW-0802">TPR repeat</keyword>
<dbReference type="PROSITE" id="PS50005">
    <property type="entry name" value="TPR"/>
    <property type="match status" value="1"/>
</dbReference>
<proteinExistence type="predicted"/>
<dbReference type="InterPro" id="IPR011990">
    <property type="entry name" value="TPR-like_helical_dom_sf"/>
</dbReference>
<dbReference type="SUPFAM" id="SSF48452">
    <property type="entry name" value="TPR-like"/>
    <property type="match status" value="2"/>
</dbReference>
<protein>
    <submittedName>
        <fullName evidence="2">Tetratricopeptide (TPR) repeat protein</fullName>
    </submittedName>
</protein>
<dbReference type="SMART" id="SM00028">
    <property type="entry name" value="TPR"/>
    <property type="match status" value="3"/>
</dbReference>
<gene>
    <name evidence="2" type="ORF">HNQ41_001635</name>
</gene>
<reference evidence="2 3" key="1">
    <citation type="submission" date="2020-08" db="EMBL/GenBank/DDBJ databases">
        <title>Genomic Encyclopedia of Type Strains, Phase IV (KMG-IV): sequencing the most valuable type-strain genomes for metagenomic binning, comparative biology and taxonomic classification.</title>
        <authorList>
            <person name="Goeker M."/>
        </authorList>
    </citation>
    <scope>NUCLEOTIDE SEQUENCE [LARGE SCALE GENOMIC DNA]</scope>
    <source>
        <strain evidence="2 3">DSM 24696</strain>
    </source>
</reference>
<dbReference type="InterPro" id="IPR019734">
    <property type="entry name" value="TPR_rpt"/>
</dbReference>
<name>A0A840QQ32_9BACI</name>
<evidence type="ECO:0000313" key="3">
    <source>
        <dbReference type="Proteomes" id="UP000551878"/>
    </source>
</evidence>
<dbReference type="Pfam" id="PF13432">
    <property type="entry name" value="TPR_16"/>
    <property type="match status" value="2"/>
</dbReference>
<accession>A0A840QQ32</accession>
<sequence length="348" mass="41106">MTHNEEPKQKWDNVIPFLKDGAYFYKKGIEAYQNQQVDKALTYIQKAIDAEPHEPIFMCQLAIVLADKGEYDHANEWLKKVLADVDPNMNECYFFMANNLAYLGHKEDAIVRLKQYLQREPAGEYADDANWLLEMLEGEQKASSDEDLQPKNDSVYEQAMLNLERGYFLEAEKHFIALLQENSSDWDTYALLAEAVYHGGDHERAIQIVQDVIIKDETNFLARCQLAVFYHLQGREEASQYRQQLNMIRPVDHEHRYILARTNFHIGAYREAHHHYQKLMKKSYFRKRPTFYHQAALVSWLIEDKQTAEKLWGKAWQLDEVNRDYIEECLNKLGGSWRTSTRDVFYYL</sequence>
<organism evidence="2 3">
    <name type="scientific">Texcoconibacillus texcoconensis</name>
    <dbReference type="NCBI Taxonomy" id="1095777"/>
    <lineage>
        <taxon>Bacteria</taxon>
        <taxon>Bacillati</taxon>
        <taxon>Bacillota</taxon>
        <taxon>Bacilli</taxon>
        <taxon>Bacillales</taxon>
        <taxon>Bacillaceae</taxon>
        <taxon>Texcoconibacillus</taxon>
    </lineage>
</organism>
<evidence type="ECO:0000256" key="1">
    <source>
        <dbReference type="PROSITE-ProRule" id="PRU00339"/>
    </source>
</evidence>
<dbReference type="EMBL" id="JACHHB010000006">
    <property type="protein sequence ID" value="MBB5173448.1"/>
    <property type="molecule type" value="Genomic_DNA"/>
</dbReference>
<dbReference type="PANTHER" id="PTHR12558">
    <property type="entry name" value="CELL DIVISION CYCLE 16,23,27"/>
    <property type="match status" value="1"/>
</dbReference>
<feature type="repeat" description="TPR" evidence="1">
    <location>
        <begin position="21"/>
        <end position="54"/>
    </location>
</feature>
<keyword evidence="3" id="KW-1185">Reference proteome</keyword>
<evidence type="ECO:0000313" key="2">
    <source>
        <dbReference type="EMBL" id="MBB5173448.1"/>
    </source>
</evidence>
<dbReference type="Gene3D" id="1.25.40.10">
    <property type="entry name" value="Tetratricopeptide repeat domain"/>
    <property type="match status" value="3"/>
</dbReference>
<dbReference type="RefSeq" id="WP_184663893.1">
    <property type="nucleotide sequence ID" value="NZ_JACHHB010000006.1"/>
</dbReference>